<keyword evidence="3" id="KW-1185">Reference proteome</keyword>
<protein>
    <submittedName>
        <fullName evidence="2">DUF3828 domain-containing protein</fullName>
    </submittedName>
</protein>
<feature type="region of interest" description="Disordered" evidence="1">
    <location>
        <begin position="369"/>
        <end position="389"/>
    </location>
</feature>
<evidence type="ECO:0000256" key="1">
    <source>
        <dbReference type="SAM" id="MobiDB-lite"/>
    </source>
</evidence>
<dbReference type="AlphaFoldDB" id="A0A926Z6F5"/>
<dbReference type="Gene3D" id="3.10.450.50">
    <property type="match status" value="1"/>
</dbReference>
<gene>
    <name evidence="2" type="ORF">H6F44_13445</name>
</gene>
<proteinExistence type="predicted"/>
<accession>A0A926Z6F5</accession>
<evidence type="ECO:0000313" key="2">
    <source>
        <dbReference type="EMBL" id="MBD2151116.1"/>
    </source>
</evidence>
<dbReference type="RefSeq" id="WP_190351513.1">
    <property type="nucleotide sequence ID" value="NZ_JACJPY010000042.1"/>
</dbReference>
<comment type="caution">
    <text evidence="2">The sequence shown here is derived from an EMBL/GenBank/DDBJ whole genome shotgun (WGS) entry which is preliminary data.</text>
</comment>
<organism evidence="2 3">
    <name type="scientific">Pseudanabaena cinerea FACHB-1277</name>
    <dbReference type="NCBI Taxonomy" id="2949581"/>
    <lineage>
        <taxon>Bacteria</taxon>
        <taxon>Bacillati</taxon>
        <taxon>Cyanobacteriota</taxon>
        <taxon>Cyanophyceae</taxon>
        <taxon>Pseudanabaenales</taxon>
        <taxon>Pseudanabaenaceae</taxon>
        <taxon>Pseudanabaena</taxon>
        <taxon>Pseudanabaena cinerea</taxon>
    </lineage>
</organism>
<dbReference type="EMBL" id="JACJPY010000042">
    <property type="protein sequence ID" value="MBD2151116.1"/>
    <property type="molecule type" value="Genomic_DNA"/>
</dbReference>
<dbReference type="Proteomes" id="UP000631421">
    <property type="component" value="Unassembled WGS sequence"/>
</dbReference>
<reference evidence="2" key="1">
    <citation type="journal article" date="2015" name="ISME J.">
        <title>Draft Genome Sequence of Streptomyces incarnatus NRRL8089, which Produces the Nucleoside Antibiotic Sinefungin.</title>
        <authorList>
            <person name="Oshima K."/>
            <person name="Hattori M."/>
            <person name="Shimizu H."/>
            <person name="Fukuda K."/>
            <person name="Nemoto M."/>
            <person name="Inagaki K."/>
            <person name="Tamura T."/>
        </authorList>
    </citation>
    <scope>NUCLEOTIDE SEQUENCE</scope>
    <source>
        <strain evidence="2">FACHB-1277</strain>
    </source>
</reference>
<sequence>MFNSKNLLIGLVATSISFSMGNITEAIAQVSNRYLSDQEIRSLEPDFDVAALGSSRVRAYTDIRSASEITQVNNFANAWAKADPSISPFLGMWSGWEESYSFYPSQTKGQICAVLTFYDEGGTKQKISIGRVTGDKLLVSGDFGKTTFIRKKGGLIRKQSGVAVPDQKTDIIAQYTTVGSRKSVFTYIFPTRLQEIRDRRFADLGCTASLPSQTQTQSPTQKHPSESIVFDFYTWYFQNSDTYRRTLSQKRRAFTPELYRNLDRAIRISEMPRWSGILNFDVFSNAQVGSYSFQIDSVAPKQDSAEVYVTLQTGLGYSRRRPNPIKVLVSKNNNRWQIADFVYLRDSPNIYSLMSILRGINQRQDFNEIPWGNHENTPSAPSSSTPVRPTDAIAKYPTNEDFKKVDRILRASRNPASLVNLKGNQQNQRRKFQREWESRNPAAAKFLGSWYTGNKSFYVYPSTAKGGTCVVTKDYQGNLTMQIGTVLNRELRYGGGKGFFWIDRENIVASRDSGNGDLYPIYATSEVPELPASIISDMDRQKCITTLPF</sequence>
<feature type="compositionally biased region" description="Polar residues" evidence="1">
    <location>
        <begin position="374"/>
        <end position="387"/>
    </location>
</feature>
<evidence type="ECO:0000313" key="3">
    <source>
        <dbReference type="Proteomes" id="UP000631421"/>
    </source>
</evidence>
<name>A0A926Z6F5_9CYAN</name>
<reference evidence="2" key="2">
    <citation type="submission" date="2020-08" db="EMBL/GenBank/DDBJ databases">
        <authorList>
            <person name="Chen M."/>
            <person name="Teng W."/>
            <person name="Zhao L."/>
            <person name="Hu C."/>
            <person name="Zhou Y."/>
            <person name="Han B."/>
            <person name="Song L."/>
            <person name="Shu W."/>
        </authorList>
    </citation>
    <scope>NUCLEOTIDE SEQUENCE</scope>
    <source>
        <strain evidence="2">FACHB-1277</strain>
    </source>
</reference>